<evidence type="ECO:0000313" key="6">
    <source>
        <dbReference type="EMBL" id="KAJ6596628.1"/>
    </source>
</evidence>
<feature type="domain" description="Thioredoxin" evidence="4">
    <location>
        <begin position="1"/>
        <end position="107"/>
    </location>
</feature>
<dbReference type="CDD" id="cd01770">
    <property type="entry name" value="UBX_UBXN2"/>
    <property type="match status" value="1"/>
</dbReference>
<dbReference type="EMBL" id="WJQU01006414">
    <property type="protein sequence ID" value="KAJ6596628.1"/>
    <property type="molecule type" value="Genomic_DNA"/>
</dbReference>
<keyword evidence="1" id="KW-1015">Disulfide bond</keyword>
<evidence type="ECO:0000256" key="1">
    <source>
        <dbReference type="ARBA" id="ARBA00023157"/>
    </source>
</evidence>
<feature type="compositionally biased region" description="Polar residues" evidence="2">
    <location>
        <begin position="111"/>
        <end position="139"/>
    </location>
</feature>
<dbReference type="Gene3D" id="3.10.20.90">
    <property type="entry name" value="Phosphatidylinositol 3-kinase Catalytic Subunit, Chain A, domain 1"/>
    <property type="match status" value="1"/>
</dbReference>
<dbReference type="Pfam" id="PF00789">
    <property type="entry name" value="UBX"/>
    <property type="match status" value="1"/>
</dbReference>
<dbReference type="InterPro" id="IPR029071">
    <property type="entry name" value="Ubiquitin-like_domsf"/>
</dbReference>
<dbReference type="InterPro" id="IPR013766">
    <property type="entry name" value="Thioredoxin_domain"/>
</dbReference>
<dbReference type="EMBL" id="WJQU01006433">
    <property type="protein sequence ID" value="KAJ6596469.1"/>
    <property type="molecule type" value="Genomic_DNA"/>
</dbReference>
<accession>A0A9Q0ML91</accession>
<keyword evidence="7" id="KW-1185">Reference proteome</keyword>
<dbReference type="PROSITE" id="PS00194">
    <property type="entry name" value="THIOREDOXIN_1"/>
    <property type="match status" value="1"/>
</dbReference>
<dbReference type="OrthoDB" id="7770887at2759"/>
<name>A0A9Q0ML91_9DIPT</name>
<dbReference type="SUPFAM" id="SSF54236">
    <property type="entry name" value="Ubiquitin-like"/>
    <property type="match status" value="1"/>
</dbReference>
<feature type="region of interest" description="Disordered" evidence="2">
    <location>
        <begin position="109"/>
        <end position="139"/>
    </location>
</feature>
<dbReference type="PROSITE" id="PS51352">
    <property type="entry name" value="THIOREDOXIN_2"/>
    <property type="match status" value="1"/>
</dbReference>
<evidence type="ECO:0000313" key="5">
    <source>
        <dbReference type="EMBL" id="KAJ6596469.1"/>
    </source>
</evidence>
<sequence>MSVRIIKDDNHFHSELSGAGKHLVVVDFTATWCGPCQRIAPHFEQFPKKFPQVIFLKVDVDKCQETAVAQGVKAMPTFVFYRNKNEIDRLQGAALDELVSKIQKNIGPDDQSVSTFSGKGHTLSGSPSSVPQESNQANNEVNEKFAKEIINLDSSQPTTSIQIRLSDGSRLTGRFNLSHTIADLRLFITTARPQYADKSFVLSTTFPNKDLNDGETIQSAGIMNAQITQRLK</sequence>
<reference evidence="6" key="1">
    <citation type="submission" date="2022-07" db="EMBL/GenBank/DDBJ databases">
        <authorList>
            <person name="Trinca V."/>
            <person name="Uliana J.V.C."/>
            <person name="Torres T.T."/>
            <person name="Ward R.J."/>
            <person name="Monesi N."/>
        </authorList>
    </citation>
    <scope>NUCLEOTIDE SEQUENCE</scope>
    <source>
        <strain evidence="6">HSMRA1968</strain>
        <tissue evidence="6">Whole embryos</tissue>
    </source>
</reference>
<dbReference type="Proteomes" id="UP001151699">
    <property type="component" value="Unassembled WGS sequence"/>
</dbReference>
<evidence type="ECO:0000259" key="4">
    <source>
        <dbReference type="PROSITE" id="PS51352"/>
    </source>
</evidence>
<dbReference type="AlphaFoldDB" id="A0A9Q0ML91"/>
<dbReference type="CDD" id="cd02947">
    <property type="entry name" value="TRX_family"/>
    <property type="match status" value="1"/>
</dbReference>
<feature type="domain" description="UBX" evidence="3">
    <location>
        <begin position="154"/>
        <end position="230"/>
    </location>
</feature>
<dbReference type="InterPro" id="IPR036249">
    <property type="entry name" value="Thioredoxin-like_sf"/>
</dbReference>
<evidence type="ECO:0000313" key="7">
    <source>
        <dbReference type="Proteomes" id="UP001151699"/>
    </source>
</evidence>
<dbReference type="SMART" id="SM00166">
    <property type="entry name" value="UBX"/>
    <property type="match status" value="1"/>
</dbReference>
<dbReference type="Pfam" id="PF00085">
    <property type="entry name" value="Thioredoxin"/>
    <property type="match status" value="1"/>
</dbReference>
<dbReference type="SUPFAM" id="SSF52833">
    <property type="entry name" value="Thioredoxin-like"/>
    <property type="match status" value="1"/>
</dbReference>
<dbReference type="Gene3D" id="3.40.30.10">
    <property type="entry name" value="Glutaredoxin"/>
    <property type="match status" value="1"/>
</dbReference>
<proteinExistence type="predicted"/>
<evidence type="ECO:0000259" key="3">
    <source>
        <dbReference type="PROSITE" id="PS50033"/>
    </source>
</evidence>
<dbReference type="PROSITE" id="PS50033">
    <property type="entry name" value="UBX"/>
    <property type="match status" value="1"/>
</dbReference>
<evidence type="ECO:0000256" key="2">
    <source>
        <dbReference type="SAM" id="MobiDB-lite"/>
    </source>
</evidence>
<protein>
    <submittedName>
        <fullName evidence="6">Thioredoxin</fullName>
    </submittedName>
</protein>
<dbReference type="InterPro" id="IPR001012">
    <property type="entry name" value="UBX_dom"/>
</dbReference>
<dbReference type="InterPro" id="IPR017937">
    <property type="entry name" value="Thioredoxin_CS"/>
</dbReference>
<dbReference type="PANTHER" id="PTHR46115">
    <property type="entry name" value="THIOREDOXIN-LIKE PROTEIN 1"/>
    <property type="match status" value="1"/>
</dbReference>
<organism evidence="6 7">
    <name type="scientific">Pseudolycoriella hygida</name>
    <dbReference type="NCBI Taxonomy" id="35572"/>
    <lineage>
        <taxon>Eukaryota</taxon>
        <taxon>Metazoa</taxon>
        <taxon>Ecdysozoa</taxon>
        <taxon>Arthropoda</taxon>
        <taxon>Hexapoda</taxon>
        <taxon>Insecta</taxon>
        <taxon>Pterygota</taxon>
        <taxon>Neoptera</taxon>
        <taxon>Endopterygota</taxon>
        <taxon>Diptera</taxon>
        <taxon>Nematocera</taxon>
        <taxon>Sciaroidea</taxon>
        <taxon>Sciaridae</taxon>
        <taxon>Pseudolycoriella</taxon>
    </lineage>
</organism>
<gene>
    <name evidence="6" type="primary">THIO_0</name>
    <name evidence="5" type="synonym">THIO_1</name>
    <name evidence="5" type="ORF">Bhyg_15846</name>
    <name evidence="6" type="ORF">Bhyg_16272</name>
</gene>
<dbReference type="PRINTS" id="PR00421">
    <property type="entry name" value="THIOREDOXIN"/>
</dbReference>
<comment type="caution">
    <text evidence="6">The sequence shown here is derived from an EMBL/GenBank/DDBJ whole genome shotgun (WGS) entry which is preliminary data.</text>
</comment>